<dbReference type="AlphaFoldDB" id="A0A517YWH2"/>
<evidence type="ECO:0000313" key="2">
    <source>
        <dbReference type="Proteomes" id="UP000317369"/>
    </source>
</evidence>
<reference evidence="1 2" key="1">
    <citation type="submission" date="2019-02" db="EMBL/GenBank/DDBJ databases">
        <title>Deep-cultivation of Planctomycetes and their phenomic and genomic characterization uncovers novel biology.</title>
        <authorList>
            <person name="Wiegand S."/>
            <person name="Jogler M."/>
            <person name="Boedeker C."/>
            <person name="Pinto D."/>
            <person name="Vollmers J."/>
            <person name="Rivas-Marin E."/>
            <person name="Kohn T."/>
            <person name="Peeters S.H."/>
            <person name="Heuer A."/>
            <person name="Rast P."/>
            <person name="Oberbeckmann S."/>
            <person name="Bunk B."/>
            <person name="Jeske O."/>
            <person name="Meyerdierks A."/>
            <person name="Storesund J.E."/>
            <person name="Kallscheuer N."/>
            <person name="Luecker S."/>
            <person name="Lage O.M."/>
            <person name="Pohl T."/>
            <person name="Merkel B.J."/>
            <person name="Hornburger P."/>
            <person name="Mueller R.-W."/>
            <person name="Bruemmer F."/>
            <person name="Labrenz M."/>
            <person name="Spormann A.M."/>
            <person name="Op den Camp H."/>
            <person name="Overmann J."/>
            <person name="Amann R."/>
            <person name="Jetten M.S.M."/>
            <person name="Mascher T."/>
            <person name="Medema M.H."/>
            <person name="Devos D.P."/>
            <person name="Kaster A.-K."/>
            <person name="Ovreas L."/>
            <person name="Rohde M."/>
            <person name="Galperin M.Y."/>
            <person name="Jogler C."/>
        </authorList>
    </citation>
    <scope>NUCLEOTIDE SEQUENCE [LARGE SCALE GENOMIC DNA]</scope>
    <source>
        <strain evidence="1 2">KS4</strain>
    </source>
</reference>
<dbReference type="EMBL" id="CP036425">
    <property type="protein sequence ID" value="QDU34552.1"/>
    <property type="molecule type" value="Genomic_DNA"/>
</dbReference>
<sequence>MANSYFKRSRMSETQFRLLVQLFVEEHHAKEIARCVGVNRNSVNRVLHKLRLRIAEACEVHADRVGVGRVMGGAMVVNVSGEVLGVKSGVAVLEEPREVGIQGFDRMWVMVKRRACVVESDGVGRNMLSDWLIPFVVGRVEACVYTRVFELGDVFDEGGDLCGWFGEQGDDIRERLREIAESDVDGEWYDVYRRVYPAGGGVNGVGDAIYRLRDANSLESFWDRARARFARLRGVRDDSFYLCLKESEYRHNHRGEDLCEVILDMLGERPLS</sequence>
<keyword evidence="2" id="KW-1185">Reference proteome</keyword>
<gene>
    <name evidence="1" type="ORF">KS4_26220</name>
</gene>
<accession>A0A517YWH2</accession>
<dbReference type="Proteomes" id="UP000317369">
    <property type="component" value="Chromosome"/>
</dbReference>
<dbReference type="KEGG" id="pcor:KS4_26220"/>
<organism evidence="1 2">
    <name type="scientific">Poriferisphaera corsica</name>
    <dbReference type="NCBI Taxonomy" id="2528020"/>
    <lineage>
        <taxon>Bacteria</taxon>
        <taxon>Pseudomonadati</taxon>
        <taxon>Planctomycetota</taxon>
        <taxon>Phycisphaerae</taxon>
        <taxon>Phycisphaerales</taxon>
        <taxon>Phycisphaeraceae</taxon>
        <taxon>Poriferisphaera</taxon>
    </lineage>
</organism>
<name>A0A517YWH2_9BACT</name>
<evidence type="ECO:0000313" key="1">
    <source>
        <dbReference type="EMBL" id="QDU34552.1"/>
    </source>
</evidence>
<proteinExistence type="predicted"/>
<protein>
    <submittedName>
        <fullName evidence="1">Uncharacterized protein</fullName>
    </submittedName>
</protein>